<dbReference type="Proteomes" id="UP001157418">
    <property type="component" value="Unassembled WGS sequence"/>
</dbReference>
<comment type="caution">
    <text evidence="1">The sequence shown here is derived from an EMBL/GenBank/DDBJ whole genome shotgun (WGS) entry which is preliminary data.</text>
</comment>
<dbReference type="EMBL" id="CAKMRJ010005745">
    <property type="protein sequence ID" value="CAH1453319.1"/>
    <property type="molecule type" value="Genomic_DNA"/>
</dbReference>
<name>A0AAU9PU43_9ASTR</name>
<proteinExistence type="predicted"/>
<protein>
    <submittedName>
        <fullName evidence="1">Uncharacterized protein</fullName>
    </submittedName>
</protein>
<organism evidence="1 2">
    <name type="scientific">Lactuca virosa</name>
    <dbReference type="NCBI Taxonomy" id="75947"/>
    <lineage>
        <taxon>Eukaryota</taxon>
        <taxon>Viridiplantae</taxon>
        <taxon>Streptophyta</taxon>
        <taxon>Embryophyta</taxon>
        <taxon>Tracheophyta</taxon>
        <taxon>Spermatophyta</taxon>
        <taxon>Magnoliopsida</taxon>
        <taxon>eudicotyledons</taxon>
        <taxon>Gunneridae</taxon>
        <taxon>Pentapetalae</taxon>
        <taxon>asterids</taxon>
        <taxon>campanulids</taxon>
        <taxon>Asterales</taxon>
        <taxon>Asteraceae</taxon>
        <taxon>Cichorioideae</taxon>
        <taxon>Cichorieae</taxon>
        <taxon>Lactucinae</taxon>
        <taxon>Lactuca</taxon>
    </lineage>
</organism>
<evidence type="ECO:0000313" key="2">
    <source>
        <dbReference type="Proteomes" id="UP001157418"/>
    </source>
</evidence>
<accession>A0AAU9PU43</accession>
<gene>
    <name evidence="1" type="ORF">LVIROSA_LOCUS38573</name>
</gene>
<reference evidence="1 2" key="1">
    <citation type="submission" date="2022-01" db="EMBL/GenBank/DDBJ databases">
        <authorList>
            <person name="Xiong W."/>
            <person name="Schranz E."/>
        </authorList>
    </citation>
    <scope>NUCLEOTIDE SEQUENCE [LARGE SCALE GENOMIC DNA]</scope>
</reference>
<evidence type="ECO:0000313" key="1">
    <source>
        <dbReference type="EMBL" id="CAH1453319.1"/>
    </source>
</evidence>
<sequence>MILALCSVGEDEDECGRGQNCPADLKNNFKLRQCHCFKYDEQSDVAEHEGFHRCIKVSWYTSIWISTNLWWECSSYLDFIEATKQAICLVLGEHRTVYGKYCDSLNSLWWLSSRFIHMQ</sequence>
<keyword evidence="2" id="KW-1185">Reference proteome</keyword>
<dbReference type="AlphaFoldDB" id="A0AAU9PU43"/>